<comment type="caution">
    <text evidence="1">The sequence shown here is derived from an EMBL/GenBank/DDBJ whole genome shotgun (WGS) entry which is preliminary data.</text>
</comment>
<name>A0AAV1KQ62_9NEOP</name>
<accession>A0AAV1KQ62</accession>
<sequence>MELAKIHGVQFSLAANALKTFTYVDDVLTGAFSTAETVRLKQELIDLLKLGSFELHKWCSNEHSVIGDIPEDKRHFEDVDLNKDSLTTKTLCITHEVQSDKFKITAPPNDTGLKSPTKRKILSYISNFFDPMGLTSPVFVKAKNFLQKLWQSNLDWDTPLPA</sequence>
<dbReference type="PANTHER" id="PTHR47331">
    <property type="entry name" value="PHD-TYPE DOMAIN-CONTAINING PROTEIN"/>
    <property type="match status" value="1"/>
</dbReference>
<gene>
    <name evidence="1" type="ORF">PARMNEM_LOCUS6312</name>
</gene>
<dbReference type="AlphaFoldDB" id="A0AAV1KQ62"/>
<protein>
    <recommendedName>
        <fullName evidence="3">Reverse transcriptase</fullName>
    </recommendedName>
</protein>
<proteinExistence type="predicted"/>
<dbReference type="EMBL" id="CAVLGL010000079">
    <property type="protein sequence ID" value="CAK1585185.1"/>
    <property type="molecule type" value="Genomic_DNA"/>
</dbReference>
<evidence type="ECO:0008006" key="3">
    <source>
        <dbReference type="Google" id="ProtNLM"/>
    </source>
</evidence>
<dbReference type="Pfam" id="PF05380">
    <property type="entry name" value="Peptidase_A17"/>
    <property type="match status" value="1"/>
</dbReference>
<keyword evidence="2" id="KW-1185">Reference proteome</keyword>
<evidence type="ECO:0000313" key="1">
    <source>
        <dbReference type="EMBL" id="CAK1585185.1"/>
    </source>
</evidence>
<organism evidence="1 2">
    <name type="scientific">Parnassius mnemosyne</name>
    <name type="common">clouded apollo</name>
    <dbReference type="NCBI Taxonomy" id="213953"/>
    <lineage>
        <taxon>Eukaryota</taxon>
        <taxon>Metazoa</taxon>
        <taxon>Ecdysozoa</taxon>
        <taxon>Arthropoda</taxon>
        <taxon>Hexapoda</taxon>
        <taxon>Insecta</taxon>
        <taxon>Pterygota</taxon>
        <taxon>Neoptera</taxon>
        <taxon>Endopterygota</taxon>
        <taxon>Lepidoptera</taxon>
        <taxon>Glossata</taxon>
        <taxon>Ditrysia</taxon>
        <taxon>Papilionoidea</taxon>
        <taxon>Papilionidae</taxon>
        <taxon>Parnassiinae</taxon>
        <taxon>Parnassini</taxon>
        <taxon>Parnassius</taxon>
        <taxon>Driopa</taxon>
    </lineage>
</organism>
<reference evidence="1 2" key="1">
    <citation type="submission" date="2023-11" db="EMBL/GenBank/DDBJ databases">
        <authorList>
            <person name="Hedman E."/>
            <person name="Englund M."/>
            <person name="Stromberg M."/>
            <person name="Nyberg Akerstrom W."/>
            <person name="Nylinder S."/>
            <person name="Jareborg N."/>
            <person name="Kallberg Y."/>
            <person name="Kronander E."/>
        </authorList>
    </citation>
    <scope>NUCLEOTIDE SEQUENCE [LARGE SCALE GENOMIC DNA]</scope>
</reference>
<dbReference type="Proteomes" id="UP001314205">
    <property type="component" value="Unassembled WGS sequence"/>
</dbReference>
<evidence type="ECO:0000313" key="2">
    <source>
        <dbReference type="Proteomes" id="UP001314205"/>
    </source>
</evidence>
<dbReference type="InterPro" id="IPR008042">
    <property type="entry name" value="Retrotrans_Pao"/>
</dbReference>